<evidence type="ECO:0000313" key="2">
    <source>
        <dbReference type="EMBL" id="GAA0707946.1"/>
    </source>
</evidence>
<organism evidence="2 3">
    <name type="scientific">Dokdonella soli</name>
    <dbReference type="NCBI Taxonomy" id="529810"/>
    <lineage>
        <taxon>Bacteria</taxon>
        <taxon>Pseudomonadati</taxon>
        <taxon>Pseudomonadota</taxon>
        <taxon>Gammaproteobacteria</taxon>
        <taxon>Lysobacterales</taxon>
        <taxon>Rhodanobacteraceae</taxon>
        <taxon>Dokdonella</taxon>
    </lineage>
</organism>
<evidence type="ECO:0008006" key="4">
    <source>
        <dbReference type="Google" id="ProtNLM"/>
    </source>
</evidence>
<name>A0ABP3TJ23_9GAMM</name>
<accession>A0ABP3TJ23</accession>
<proteinExistence type="predicted"/>
<dbReference type="EMBL" id="BAAAEU010000004">
    <property type="protein sequence ID" value="GAA0707946.1"/>
    <property type="molecule type" value="Genomic_DNA"/>
</dbReference>
<dbReference type="Proteomes" id="UP001501523">
    <property type="component" value="Unassembled WGS sequence"/>
</dbReference>
<gene>
    <name evidence="2" type="ORF">GCM10009105_07080</name>
</gene>
<evidence type="ECO:0000256" key="1">
    <source>
        <dbReference type="SAM" id="MobiDB-lite"/>
    </source>
</evidence>
<keyword evidence="3" id="KW-1185">Reference proteome</keyword>
<feature type="compositionally biased region" description="Basic and acidic residues" evidence="1">
    <location>
        <begin position="9"/>
        <end position="32"/>
    </location>
</feature>
<evidence type="ECO:0000313" key="3">
    <source>
        <dbReference type="Proteomes" id="UP001501523"/>
    </source>
</evidence>
<feature type="region of interest" description="Disordered" evidence="1">
    <location>
        <begin position="1"/>
        <end position="33"/>
    </location>
</feature>
<sequence length="265" mass="30317">MSKPVKYSPEVRERAMSRKKPRVLDHRQDKPAKRVLNPDEQQAIEALTTAAQCLILPEDFDLSSVRDQQWAIDAMATWSKRVIFSANRWNERAVSRLLRLAADLMSKNVAWPETLTRFFGFLIDRAEKRDMFAARAVLTFSSHALQSGQYLPANLAHFLADALRRCMENPRHAGSALGLTPRRARPRSDGKKALELAISVHTCRENESLPLKDNRTREGAISKVARAKNVSKKTVERAWTEMKYEAQANWAWRQVEKLLNKKSPI</sequence>
<dbReference type="RefSeq" id="WP_343787232.1">
    <property type="nucleotide sequence ID" value="NZ_BAAAEU010000004.1"/>
</dbReference>
<protein>
    <recommendedName>
        <fullName evidence="4">Replication protein</fullName>
    </recommendedName>
</protein>
<reference evidence="3" key="1">
    <citation type="journal article" date="2019" name="Int. J. Syst. Evol. Microbiol.">
        <title>The Global Catalogue of Microorganisms (GCM) 10K type strain sequencing project: providing services to taxonomists for standard genome sequencing and annotation.</title>
        <authorList>
            <consortium name="The Broad Institute Genomics Platform"/>
            <consortium name="The Broad Institute Genome Sequencing Center for Infectious Disease"/>
            <person name="Wu L."/>
            <person name="Ma J."/>
        </authorList>
    </citation>
    <scope>NUCLEOTIDE SEQUENCE [LARGE SCALE GENOMIC DNA]</scope>
    <source>
        <strain evidence="3">JCM 15421</strain>
    </source>
</reference>
<comment type="caution">
    <text evidence="2">The sequence shown here is derived from an EMBL/GenBank/DDBJ whole genome shotgun (WGS) entry which is preliminary data.</text>
</comment>